<keyword evidence="3" id="KW-1185">Reference proteome</keyword>
<dbReference type="Proteomes" id="UP000309038">
    <property type="component" value="Unassembled WGS sequence"/>
</dbReference>
<proteinExistence type="predicted"/>
<sequence>MPRYLRKTRASPVTYSDLVHFAFYESQKSKNFGPNPISVRFLNMKVETYAKETGKALRGKYWARYCEPIIEAGVSGRLRMEYFVEPTWAMLSWFRGKGGGGRYSNTKAHADNPDIEDLRERLRLVCQHLRTTMAPTRKKTKFQLLKENNELRNQLWGARSPPPSVWSDASSSDNGEVKMDVYADSGKLAPYYPG</sequence>
<organism evidence="2 3">
    <name type="scientific">Hermanssonia centrifuga</name>
    <dbReference type="NCBI Taxonomy" id="98765"/>
    <lineage>
        <taxon>Eukaryota</taxon>
        <taxon>Fungi</taxon>
        <taxon>Dikarya</taxon>
        <taxon>Basidiomycota</taxon>
        <taxon>Agaricomycotina</taxon>
        <taxon>Agaricomycetes</taxon>
        <taxon>Polyporales</taxon>
        <taxon>Meruliaceae</taxon>
        <taxon>Hermanssonia</taxon>
    </lineage>
</organism>
<reference evidence="2 3" key="1">
    <citation type="submission" date="2019-02" db="EMBL/GenBank/DDBJ databases">
        <title>Genome sequencing of the rare red list fungi Phlebia centrifuga.</title>
        <authorList>
            <person name="Buettner E."/>
            <person name="Kellner H."/>
        </authorList>
    </citation>
    <scope>NUCLEOTIDE SEQUENCE [LARGE SCALE GENOMIC DNA]</scope>
    <source>
        <strain evidence="2 3">DSM 108282</strain>
    </source>
</reference>
<evidence type="ECO:0000256" key="1">
    <source>
        <dbReference type="SAM" id="MobiDB-lite"/>
    </source>
</evidence>
<comment type="caution">
    <text evidence="2">The sequence shown here is derived from an EMBL/GenBank/DDBJ whole genome shotgun (WGS) entry which is preliminary data.</text>
</comment>
<feature type="region of interest" description="Disordered" evidence="1">
    <location>
        <begin position="153"/>
        <end position="178"/>
    </location>
</feature>
<dbReference type="EMBL" id="SGPJ01000068">
    <property type="protein sequence ID" value="THG99790.1"/>
    <property type="molecule type" value="Genomic_DNA"/>
</dbReference>
<evidence type="ECO:0000313" key="3">
    <source>
        <dbReference type="Proteomes" id="UP000309038"/>
    </source>
</evidence>
<protein>
    <submittedName>
        <fullName evidence="2">Uncharacterized protein</fullName>
    </submittedName>
</protein>
<accession>A0A4S4KNP7</accession>
<name>A0A4S4KNP7_9APHY</name>
<gene>
    <name evidence="2" type="ORF">EW026_g2617</name>
</gene>
<dbReference type="AlphaFoldDB" id="A0A4S4KNP7"/>
<evidence type="ECO:0000313" key="2">
    <source>
        <dbReference type="EMBL" id="THG99790.1"/>
    </source>
</evidence>